<dbReference type="InterPro" id="IPR009056">
    <property type="entry name" value="Cyt_c-like_dom"/>
</dbReference>
<dbReference type="PANTHER" id="PTHR47235:SF1">
    <property type="entry name" value="BLR6548 PROTEIN"/>
    <property type="match status" value="1"/>
</dbReference>
<dbReference type="Pfam" id="PF00034">
    <property type="entry name" value="Cytochrom_C"/>
    <property type="match status" value="1"/>
</dbReference>
<dbReference type="PANTHER" id="PTHR47235">
    <property type="entry name" value="BLR6548 PROTEIN"/>
    <property type="match status" value="1"/>
</dbReference>
<evidence type="ECO:0000256" key="7">
    <source>
        <dbReference type="SAM" id="SignalP"/>
    </source>
</evidence>
<dbReference type="Proteomes" id="UP000186819">
    <property type="component" value="Unassembled WGS sequence"/>
</dbReference>
<dbReference type="SUPFAM" id="SSF46626">
    <property type="entry name" value="Cytochrome c"/>
    <property type="match status" value="1"/>
</dbReference>
<dbReference type="AlphaFoldDB" id="A0A1N7BWZ6"/>
<gene>
    <name evidence="9" type="ORF">SAMN05421829_12025</name>
</gene>
<evidence type="ECO:0000313" key="10">
    <source>
        <dbReference type="Proteomes" id="UP000186819"/>
    </source>
</evidence>
<keyword evidence="4 7" id="KW-0732">Signal</keyword>
<feature type="signal peptide" evidence="7">
    <location>
        <begin position="1"/>
        <end position="28"/>
    </location>
</feature>
<keyword evidence="10" id="KW-1185">Reference proteome</keyword>
<dbReference type="GO" id="GO:0009055">
    <property type="term" value="F:electron transfer activity"/>
    <property type="evidence" value="ECO:0007669"/>
    <property type="project" value="InterPro"/>
</dbReference>
<dbReference type="Gene3D" id="3.40.50.2300">
    <property type="match status" value="2"/>
</dbReference>
<dbReference type="PROSITE" id="PS51007">
    <property type="entry name" value="CYTC"/>
    <property type="match status" value="1"/>
</dbReference>
<reference evidence="10" key="1">
    <citation type="submission" date="2017-01" db="EMBL/GenBank/DDBJ databases">
        <authorList>
            <person name="Varghese N."/>
            <person name="Submissions S."/>
        </authorList>
    </citation>
    <scope>NUCLEOTIDE SEQUENCE [LARGE SCALE GENOMIC DNA]</scope>
    <source>
        <strain evidence="10">ATCC 51758</strain>
    </source>
</reference>
<dbReference type="InterPro" id="IPR028082">
    <property type="entry name" value="Peripla_BP_I"/>
</dbReference>
<evidence type="ECO:0000313" key="9">
    <source>
        <dbReference type="EMBL" id="SIR55852.1"/>
    </source>
</evidence>
<dbReference type="SUPFAM" id="SSF53822">
    <property type="entry name" value="Periplasmic binding protein-like I"/>
    <property type="match status" value="1"/>
</dbReference>
<dbReference type="Pfam" id="PF13458">
    <property type="entry name" value="Peripla_BP_6"/>
    <property type="match status" value="1"/>
</dbReference>
<evidence type="ECO:0000256" key="5">
    <source>
        <dbReference type="ARBA" id="ARBA00023004"/>
    </source>
</evidence>
<evidence type="ECO:0000256" key="2">
    <source>
        <dbReference type="ARBA" id="ARBA00022617"/>
    </source>
</evidence>
<keyword evidence="2 6" id="KW-0349">Heme</keyword>
<proteinExistence type="inferred from homology"/>
<evidence type="ECO:0000256" key="4">
    <source>
        <dbReference type="ARBA" id="ARBA00022729"/>
    </source>
</evidence>
<dbReference type="InterPro" id="IPR028081">
    <property type="entry name" value="Leu-bd"/>
</dbReference>
<keyword evidence="5 6" id="KW-0408">Iron</keyword>
<dbReference type="GO" id="GO:0046872">
    <property type="term" value="F:metal ion binding"/>
    <property type="evidence" value="ECO:0007669"/>
    <property type="project" value="UniProtKB-KW"/>
</dbReference>
<feature type="chain" id="PRO_5012026301" evidence="7">
    <location>
        <begin position="29"/>
        <end position="531"/>
    </location>
</feature>
<dbReference type="Gene3D" id="1.10.760.10">
    <property type="entry name" value="Cytochrome c-like domain"/>
    <property type="match status" value="1"/>
</dbReference>
<evidence type="ECO:0000259" key="8">
    <source>
        <dbReference type="PROSITE" id="PS51007"/>
    </source>
</evidence>
<comment type="similarity">
    <text evidence="1">Belongs to the leucine-binding protein family.</text>
</comment>
<evidence type="ECO:0000256" key="3">
    <source>
        <dbReference type="ARBA" id="ARBA00022723"/>
    </source>
</evidence>
<protein>
    <submittedName>
        <fullName evidence="9">Amino acid/amide ABC transporter substrate-binding protein, HAAT family</fullName>
    </submittedName>
</protein>
<dbReference type="EMBL" id="FTMD01000020">
    <property type="protein sequence ID" value="SIR55852.1"/>
    <property type="molecule type" value="Genomic_DNA"/>
</dbReference>
<sequence length="531" mass="55192">MTIMASRRLLRWSGVMAALVCVAGPVAAIELTASEKAGKQIFLEGRSASGSSIAARVGGADTAIPATVVPCANCHGADGRGRREGGVRPPDITWRRLALSYGQRLENGRERPAYDAASFARAISTGVDAGGNRLDPAMPRFVMSARDVDDLTAYLKRLEDDGDPGLLADSVRVGTLQPATGPLAELGKTVTAILRGTFDAVNAGGGVHGRRIELVVADPGPDAAGAEVALRRLMEEEQVFAVVAPLVPALEGRLGEIADFARMPVVGPLAHLAGSGGRFVFDPLPGLGEQLGALGEYAATALKLTNPPAAIVHPDEARSGAIASALAERLARRGWSQVRAYAYVPGAFDAAGVGTAVAGQGAQAVFFIGRDADFGALAAQAPLQKAPPWMFAAANQVGPSALQLPAAQAERVFIAYPTLPQDWSPQGAGALRAVRERSGAGDRHPAFQVGAYAAALVMVEGFKRAGRDASRDKFVTALENMHGFQTGVTPAIGFGPGQRIGAPGAHIVGVDAQKRVFRPTGRYVRLDTVQE</sequence>
<keyword evidence="3 6" id="KW-0479">Metal-binding</keyword>
<dbReference type="STRING" id="34027.SAMN05421829_12025"/>
<accession>A0A1N7BWZ6</accession>
<organism evidence="9 10">
    <name type="scientific">Aromatoleum tolulyticum</name>
    <dbReference type="NCBI Taxonomy" id="34027"/>
    <lineage>
        <taxon>Bacteria</taxon>
        <taxon>Pseudomonadati</taxon>
        <taxon>Pseudomonadota</taxon>
        <taxon>Betaproteobacteria</taxon>
        <taxon>Rhodocyclales</taxon>
        <taxon>Rhodocyclaceae</taxon>
        <taxon>Aromatoleum</taxon>
    </lineage>
</organism>
<feature type="domain" description="Cytochrome c" evidence="8">
    <location>
        <begin position="33"/>
        <end position="159"/>
    </location>
</feature>
<evidence type="ECO:0000256" key="6">
    <source>
        <dbReference type="PROSITE-ProRule" id="PRU00433"/>
    </source>
</evidence>
<name>A0A1N7BWZ6_9RHOO</name>
<evidence type="ECO:0000256" key="1">
    <source>
        <dbReference type="ARBA" id="ARBA00010062"/>
    </source>
</evidence>
<dbReference type="GO" id="GO:0020037">
    <property type="term" value="F:heme binding"/>
    <property type="evidence" value="ECO:0007669"/>
    <property type="project" value="InterPro"/>
</dbReference>
<dbReference type="InterPro" id="IPR036909">
    <property type="entry name" value="Cyt_c-like_dom_sf"/>
</dbReference>